<dbReference type="InterPro" id="IPR010982">
    <property type="entry name" value="Lambda_DNA-bd_dom_sf"/>
</dbReference>
<dbReference type="SUPFAM" id="SSF47413">
    <property type="entry name" value="lambda repressor-like DNA-binding domains"/>
    <property type="match status" value="1"/>
</dbReference>
<name>A0AB39KXW1_9CAUL</name>
<dbReference type="RefSeq" id="WP_369061659.1">
    <property type="nucleotide sequence ID" value="NZ_CP158375.1"/>
</dbReference>
<proteinExistence type="predicted"/>
<protein>
    <recommendedName>
        <fullName evidence="1">HTH cro/C1-type domain-containing protein</fullName>
    </recommendedName>
</protein>
<reference evidence="2" key="1">
    <citation type="submission" date="2024-06" db="EMBL/GenBank/DDBJ databases">
        <title>Caulobacter inopinatus, sp. nov.</title>
        <authorList>
            <person name="Donachie S.P."/>
        </authorList>
    </citation>
    <scope>NUCLEOTIDE SEQUENCE</scope>
    <source>
        <strain evidence="2">73W</strain>
    </source>
</reference>
<gene>
    <name evidence="2" type="ORF">ABOZ73_06425</name>
</gene>
<dbReference type="GO" id="GO:0003677">
    <property type="term" value="F:DNA binding"/>
    <property type="evidence" value="ECO:0007669"/>
    <property type="project" value="InterPro"/>
</dbReference>
<evidence type="ECO:0000259" key="1">
    <source>
        <dbReference type="PROSITE" id="PS50943"/>
    </source>
</evidence>
<dbReference type="EMBL" id="CP158375">
    <property type="protein sequence ID" value="XDO98046.1"/>
    <property type="molecule type" value="Genomic_DNA"/>
</dbReference>
<accession>A0AB39KXW1</accession>
<dbReference type="InterPro" id="IPR001387">
    <property type="entry name" value="Cro/C1-type_HTH"/>
</dbReference>
<organism evidence="2">
    <name type="scientific">Caulobacter sp. 73W</name>
    <dbReference type="NCBI Taxonomy" id="3161137"/>
    <lineage>
        <taxon>Bacteria</taxon>
        <taxon>Pseudomonadati</taxon>
        <taxon>Pseudomonadota</taxon>
        <taxon>Alphaproteobacteria</taxon>
        <taxon>Caulobacterales</taxon>
        <taxon>Caulobacteraceae</taxon>
        <taxon>Caulobacter</taxon>
    </lineage>
</organism>
<feature type="domain" description="HTH cro/C1-type" evidence="1">
    <location>
        <begin position="2"/>
        <end position="30"/>
    </location>
</feature>
<evidence type="ECO:0000313" key="2">
    <source>
        <dbReference type="EMBL" id="XDO98046.1"/>
    </source>
</evidence>
<sequence>MQKYERAANRVSASKLYQIARLLETPVSTFFEGLETPGGQATATPPPPDLTAFLQTAESSDIALWFPQIRTARQRKRVAELIRSMVEDEPEPRA</sequence>
<dbReference type="AlphaFoldDB" id="A0AB39KXW1"/>
<dbReference type="PROSITE" id="PS50943">
    <property type="entry name" value="HTH_CROC1"/>
    <property type="match status" value="1"/>
</dbReference>